<evidence type="ECO:0000256" key="1">
    <source>
        <dbReference type="SAM" id="MobiDB-lite"/>
    </source>
</evidence>
<dbReference type="OrthoDB" id="5418867at2759"/>
<dbReference type="RefSeq" id="XP_040702988.1">
    <property type="nucleotide sequence ID" value="XM_040839825.1"/>
</dbReference>
<dbReference type="GeneID" id="63755898"/>
<evidence type="ECO:0000313" key="3">
    <source>
        <dbReference type="Proteomes" id="UP000184356"/>
    </source>
</evidence>
<feature type="region of interest" description="Disordered" evidence="1">
    <location>
        <begin position="54"/>
        <end position="95"/>
    </location>
</feature>
<accession>A0A1L9TIE5</accession>
<dbReference type="EMBL" id="KV878586">
    <property type="protein sequence ID" value="OJJ59182.1"/>
    <property type="molecule type" value="Genomic_DNA"/>
</dbReference>
<feature type="non-terminal residue" evidence="2">
    <location>
        <position position="95"/>
    </location>
</feature>
<reference evidence="3" key="1">
    <citation type="journal article" date="2017" name="Genome Biol.">
        <title>Comparative genomics reveals high biological diversity and specific adaptations in the industrially and medically important fungal genus Aspergillus.</title>
        <authorList>
            <person name="de Vries R.P."/>
            <person name="Riley R."/>
            <person name="Wiebenga A."/>
            <person name="Aguilar-Osorio G."/>
            <person name="Amillis S."/>
            <person name="Uchima C.A."/>
            <person name="Anderluh G."/>
            <person name="Asadollahi M."/>
            <person name="Askin M."/>
            <person name="Barry K."/>
            <person name="Battaglia E."/>
            <person name="Bayram O."/>
            <person name="Benocci T."/>
            <person name="Braus-Stromeyer S.A."/>
            <person name="Caldana C."/>
            <person name="Canovas D."/>
            <person name="Cerqueira G.C."/>
            <person name="Chen F."/>
            <person name="Chen W."/>
            <person name="Choi C."/>
            <person name="Clum A."/>
            <person name="Dos Santos R.A."/>
            <person name="Damasio A.R."/>
            <person name="Diallinas G."/>
            <person name="Emri T."/>
            <person name="Fekete E."/>
            <person name="Flipphi M."/>
            <person name="Freyberg S."/>
            <person name="Gallo A."/>
            <person name="Gournas C."/>
            <person name="Habgood R."/>
            <person name="Hainaut M."/>
            <person name="Harispe M.L."/>
            <person name="Henrissat B."/>
            <person name="Hilden K.S."/>
            <person name="Hope R."/>
            <person name="Hossain A."/>
            <person name="Karabika E."/>
            <person name="Karaffa L."/>
            <person name="Karanyi Z."/>
            <person name="Krasevec N."/>
            <person name="Kuo A."/>
            <person name="Kusch H."/>
            <person name="LaButti K."/>
            <person name="Lagendijk E.L."/>
            <person name="Lapidus A."/>
            <person name="Levasseur A."/>
            <person name="Lindquist E."/>
            <person name="Lipzen A."/>
            <person name="Logrieco A.F."/>
            <person name="MacCabe A."/>
            <person name="Maekelae M.R."/>
            <person name="Malavazi I."/>
            <person name="Melin P."/>
            <person name="Meyer V."/>
            <person name="Mielnichuk N."/>
            <person name="Miskei M."/>
            <person name="Molnar A.P."/>
            <person name="Mule G."/>
            <person name="Ngan C.Y."/>
            <person name="Orejas M."/>
            <person name="Orosz E."/>
            <person name="Ouedraogo J.P."/>
            <person name="Overkamp K.M."/>
            <person name="Park H.-S."/>
            <person name="Perrone G."/>
            <person name="Piumi F."/>
            <person name="Punt P.J."/>
            <person name="Ram A.F."/>
            <person name="Ramon A."/>
            <person name="Rauscher S."/>
            <person name="Record E."/>
            <person name="Riano-Pachon D.M."/>
            <person name="Robert V."/>
            <person name="Roehrig J."/>
            <person name="Ruller R."/>
            <person name="Salamov A."/>
            <person name="Salih N.S."/>
            <person name="Samson R.A."/>
            <person name="Sandor E."/>
            <person name="Sanguinetti M."/>
            <person name="Schuetze T."/>
            <person name="Sepcic K."/>
            <person name="Shelest E."/>
            <person name="Sherlock G."/>
            <person name="Sophianopoulou V."/>
            <person name="Squina F.M."/>
            <person name="Sun H."/>
            <person name="Susca A."/>
            <person name="Todd R.B."/>
            <person name="Tsang A."/>
            <person name="Unkles S.E."/>
            <person name="van de Wiele N."/>
            <person name="van Rossen-Uffink D."/>
            <person name="Oliveira J.V."/>
            <person name="Vesth T.C."/>
            <person name="Visser J."/>
            <person name="Yu J.-H."/>
            <person name="Zhou M."/>
            <person name="Andersen M.R."/>
            <person name="Archer D.B."/>
            <person name="Baker S.E."/>
            <person name="Benoit I."/>
            <person name="Brakhage A.A."/>
            <person name="Braus G.H."/>
            <person name="Fischer R."/>
            <person name="Frisvad J.C."/>
            <person name="Goldman G.H."/>
            <person name="Houbraken J."/>
            <person name="Oakley B."/>
            <person name="Pocsi I."/>
            <person name="Scazzocchio C."/>
            <person name="Seiboth B."/>
            <person name="vanKuyk P.A."/>
            <person name="Wortman J."/>
            <person name="Dyer P.S."/>
            <person name="Grigoriev I.V."/>
        </authorList>
    </citation>
    <scope>NUCLEOTIDE SEQUENCE [LARGE SCALE GENOMIC DNA]</scope>
    <source>
        <strain evidence="3">CBS 593.65</strain>
    </source>
</reference>
<dbReference type="Proteomes" id="UP000184356">
    <property type="component" value="Unassembled WGS sequence"/>
</dbReference>
<dbReference type="STRING" id="1036612.A0A1L9TIE5"/>
<evidence type="ECO:0000313" key="2">
    <source>
        <dbReference type="EMBL" id="OJJ59182.1"/>
    </source>
</evidence>
<gene>
    <name evidence="2" type="ORF">ASPSYDRAFT_105027</name>
</gene>
<dbReference type="VEuPathDB" id="FungiDB:ASPSYDRAFT_105027"/>
<keyword evidence="3" id="KW-1185">Reference proteome</keyword>
<feature type="compositionally biased region" description="Low complexity" evidence="1">
    <location>
        <begin position="66"/>
        <end position="76"/>
    </location>
</feature>
<protein>
    <submittedName>
        <fullName evidence="2">Uncharacterized protein</fullName>
    </submittedName>
</protein>
<organism evidence="2 3">
    <name type="scientific">Aspergillus sydowii CBS 593.65</name>
    <dbReference type="NCBI Taxonomy" id="1036612"/>
    <lineage>
        <taxon>Eukaryota</taxon>
        <taxon>Fungi</taxon>
        <taxon>Dikarya</taxon>
        <taxon>Ascomycota</taxon>
        <taxon>Pezizomycotina</taxon>
        <taxon>Eurotiomycetes</taxon>
        <taxon>Eurotiomycetidae</taxon>
        <taxon>Eurotiales</taxon>
        <taxon>Aspergillaceae</taxon>
        <taxon>Aspergillus</taxon>
        <taxon>Aspergillus subgen. Nidulantes</taxon>
    </lineage>
</organism>
<dbReference type="AlphaFoldDB" id="A0A1L9TIE5"/>
<proteinExistence type="predicted"/>
<name>A0A1L9TIE5_9EURO</name>
<sequence length="95" mass="10296">MPMNWTAEANAKLLLGVLDQLKEMNVKLNYQKLATHMGSECNKKSIENQLGKLRKMAGGDSNNNSAPGTPATPAGTPKKRRAEDSAKSTPSKKKK</sequence>